<gene>
    <name evidence="2" type="ORF">CFSAN001627_23054</name>
</gene>
<dbReference type="AlphaFoldDB" id="M1ZN74"/>
<proteinExistence type="predicted"/>
<dbReference type="Proteomes" id="UP000011944">
    <property type="component" value="Unassembled WGS sequence"/>
</dbReference>
<comment type="caution">
    <text evidence="2">The sequence shown here is derived from an EMBL/GenBank/DDBJ whole genome shotgun (WGS) entry which is preliminary data.</text>
</comment>
<reference evidence="2 3" key="2">
    <citation type="submission" date="2013-03" db="EMBL/GenBank/DDBJ databases">
        <title>Diversity in Clostridium botulinum.</title>
        <authorList>
            <person name="Timme R.E."/>
            <person name="Allard M."/>
            <person name="Luo Y."/>
            <person name="Strain E."/>
            <person name="Gonzalez-Escalona N."/>
            <person name="Brown E."/>
        </authorList>
    </citation>
    <scope>NUCLEOTIDE SEQUENCE [LARGE SCALE GENOMIC DNA]</scope>
    <source>
        <strain evidence="2 3">CFSAN001627</strain>
    </source>
</reference>
<dbReference type="EMBL" id="AMXI01001446">
    <property type="protein sequence ID" value="EKN39193.1"/>
    <property type="molecule type" value="Genomic_DNA"/>
</dbReference>
<evidence type="ECO:0000259" key="1">
    <source>
        <dbReference type="Pfam" id="PF13529"/>
    </source>
</evidence>
<dbReference type="Pfam" id="PF13529">
    <property type="entry name" value="Peptidase_C39_2"/>
    <property type="match status" value="1"/>
</dbReference>
<evidence type="ECO:0000313" key="2">
    <source>
        <dbReference type="EMBL" id="EKN39193.1"/>
    </source>
</evidence>
<feature type="domain" description="Peptidase C39-like" evidence="1">
    <location>
        <begin position="86"/>
        <end position="230"/>
    </location>
</feature>
<dbReference type="InterPro" id="IPR039564">
    <property type="entry name" value="Peptidase_C39-like"/>
</dbReference>
<protein>
    <recommendedName>
        <fullName evidence="1">Peptidase C39-like domain-containing protein</fullName>
    </recommendedName>
</protein>
<accession>M1ZN74</accession>
<sequence length="258" mass="28842">MIIQVFYLGKNVDGIQMQLVSLSGYNVRYRAYVGGRWLPWITGNSDYAGIFGQPIEAIQAEIVSGNSGGGDMSQSKILKYNSSLSPEQQKLGHWCGPAALNAVDCFYYNLSGKNTDKTQNDMAILLATTTQTSFGSCWQIALNGNIPGNLYSLYRAENYTSSAWISKVKERIMRNIDMGYPVIADTLQNASRGFLTENYNQGRDIYHYITVIGYMIKSDGSCYFRYMDSYSKNHGVYTVPLYTLANITYGNDLGIVCY</sequence>
<organism evidence="2 3">
    <name type="scientific">Clostridium botulinum CFSAN001627</name>
    <dbReference type="NCBI Taxonomy" id="1232189"/>
    <lineage>
        <taxon>Bacteria</taxon>
        <taxon>Bacillati</taxon>
        <taxon>Bacillota</taxon>
        <taxon>Clostridia</taxon>
        <taxon>Eubacteriales</taxon>
        <taxon>Clostridiaceae</taxon>
        <taxon>Clostridium</taxon>
    </lineage>
</organism>
<name>M1ZN74_CLOBO</name>
<evidence type="ECO:0000313" key="3">
    <source>
        <dbReference type="Proteomes" id="UP000011944"/>
    </source>
</evidence>
<dbReference type="PATRIC" id="fig|1232189.3.peg.3603"/>
<reference evidence="2 3" key="1">
    <citation type="submission" date="2012-10" db="EMBL/GenBank/DDBJ databases">
        <authorList>
            <person name="Strain E.A."/>
            <person name="Brown E."/>
            <person name="Allard M.W."/>
            <person name="Gonzalez-Escalona N."/>
            <person name="Timme R."/>
        </authorList>
    </citation>
    <scope>NUCLEOTIDE SEQUENCE [LARGE SCALE GENOMIC DNA]</scope>
    <source>
        <strain evidence="2 3">CFSAN001627</strain>
    </source>
</reference>